<gene>
    <name evidence="2" type="ORF">N656DRAFT_785443</name>
</gene>
<feature type="compositionally biased region" description="Low complexity" evidence="1">
    <location>
        <begin position="79"/>
        <end position="90"/>
    </location>
</feature>
<feature type="compositionally biased region" description="Basic and acidic residues" evidence="1">
    <location>
        <begin position="137"/>
        <end position="147"/>
    </location>
</feature>
<proteinExistence type="predicted"/>
<dbReference type="RefSeq" id="XP_064664897.1">
    <property type="nucleotide sequence ID" value="XM_064816389.1"/>
</dbReference>
<evidence type="ECO:0000313" key="3">
    <source>
        <dbReference type="Proteomes" id="UP001302812"/>
    </source>
</evidence>
<evidence type="ECO:0000313" key="2">
    <source>
        <dbReference type="EMBL" id="KAK4107327.1"/>
    </source>
</evidence>
<reference evidence="2" key="1">
    <citation type="journal article" date="2023" name="Mol. Phylogenet. Evol.">
        <title>Genome-scale phylogeny and comparative genomics of the fungal order Sordariales.</title>
        <authorList>
            <person name="Hensen N."/>
            <person name="Bonometti L."/>
            <person name="Westerberg I."/>
            <person name="Brannstrom I.O."/>
            <person name="Guillou S."/>
            <person name="Cros-Aarteil S."/>
            <person name="Calhoun S."/>
            <person name="Haridas S."/>
            <person name="Kuo A."/>
            <person name="Mondo S."/>
            <person name="Pangilinan J."/>
            <person name="Riley R."/>
            <person name="LaButti K."/>
            <person name="Andreopoulos B."/>
            <person name="Lipzen A."/>
            <person name="Chen C."/>
            <person name="Yan M."/>
            <person name="Daum C."/>
            <person name="Ng V."/>
            <person name="Clum A."/>
            <person name="Steindorff A."/>
            <person name="Ohm R.A."/>
            <person name="Martin F."/>
            <person name="Silar P."/>
            <person name="Natvig D.O."/>
            <person name="Lalanne C."/>
            <person name="Gautier V."/>
            <person name="Ament-Velasquez S.L."/>
            <person name="Kruys A."/>
            <person name="Hutchinson M.I."/>
            <person name="Powell A.J."/>
            <person name="Barry K."/>
            <person name="Miller A.N."/>
            <person name="Grigoriev I.V."/>
            <person name="Debuchy R."/>
            <person name="Gladieux P."/>
            <person name="Hiltunen Thoren M."/>
            <person name="Johannesson H."/>
        </authorList>
    </citation>
    <scope>NUCLEOTIDE SEQUENCE</scope>
    <source>
        <strain evidence="2">CBS 508.74</strain>
    </source>
</reference>
<keyword evidence="3" id="KW-1185">Reference proteome</keyword>
<dbReference type="GeneID" id="89940514"/>
<feature type="compositionally biased region" description="Basic and acidic residues" evidence="1">
    <location>
        <begin position="113"/>
        <end position="122"/>
    </location>
</feature>
<protein>
    <submittedName>
        <fullName evidence="2">Uncharacterized protein</fullName>
    </submittedName>
</protein>
<accession>A0AAN6QBT1</accession>
<dbReference type="AlphaFoldDB" id="A0AAN6QBT1"/>
<reference evidence="2" key="2">
    <citation type="submission" date="2023-05" db="EMBL/GenBank/DDBJ databases">
        <authorList>
            <consortium name="Lawrence Berkeley National Laboratory"/>
            <person name="Steindorff A."/>
            <person name="Hensen N."/>
            <person name="Bonometti L."/>
            <person name="Westerberg I."/>
            <person name="Brannstrom I.O."/>
            <person name="Guillou S."/>
            <person name="Cros-Aarteil S."/>
            <person name="Calhoun S."/>
            <person name="Haridas S."/>
            <person name="Kuo A."/>
            <person name="Mondo S."/>
            <person name="Pangilinan J."/>
            <person name="Riley R."/>
            <person name="Labutti K."/>
            <person name="Andreopoulos B."/>
            <person name="Lipzen A."/>
            <person name="Chen C."/>
            <person name="Yanf M."/>
            <person name="Daum C."/>
            <person name="Ng V."/>
            <person name="Clum A."/>
            <person name="Ohm R."/>
            <person name="Martin F."/>
            <person name="Silar P."/>
            <person name="Natvig D."/>
            <person name="Lalanne C."/>
            <person name="Gautier V."/>
            <person name="Ament-Velasquez S.L."/>
            <person name="Kruys A."/>
            <person name="Hutchinson M.I."/>
            <person name="Powell A.J."/>
            <person name="Barry K."/>
            <person name="Miller A.N."/>
            <person name="Grigoriev I.V."/>
            <person name="Debuchy R."/>
            <person name="Gladieux P."/>
            <person name="Thoren M.H."/>
            <person name="Johannesson H."/>
        </authorList>
    </citation>
    <scope>NUCLEOTIDE SEQUENCE</scope>
    <source>
        <strain evidence="2">CBS 508.74</strain>
    </source>
</reference>
<evidence type="ECO:0000256" key="1">
    <source>
        <dbReference type="SAM" id="MobiDB-lite"/>
    </source>
</evidence>
<feature type="region of interest" description="Disordered" evidence="1">
    <location>
        <begin position="1"/>
        <end position="147"/>
    </location>
</feature>
<dbReference type="Proteomes" id="UP001302812">
    <property type="component" value="Unassembled WGS sequence"/>
</dbReference>
<organism evidence="2 3">
    <name type="scientific">Canariomyces notabilis</name>
    <dbReference type="NCBI Taxonomy" id="2074819"/>
    <lineage>
        <taxon>Eukaryota</taxon>
        <taxon>Fungi</taxon>
        <taxon>Dikarya</taxon>
        <taxon>Ascomycota</taxon>
        <taxon>Pezizomycotina</taxon>
        <taxon>Sordariomycetes</taxon>
        <taxon>Sordariomycetidae</taxon>
        <taxon>Sordariales</taxon>
        <taxon>Chaetomiaceae</taxon>
        <taxon>Canariomyces</taxon>
    </lineage>
</organism>
<sequence>MSDIIENIKDAINPSRRDSATVETYDPQKRGPYADKSSAGDGQPELKPPASSEAQDPGRAEQTDLSGGGGSITSQGVNTGSESGKKTTSGTGFGAPQGTYGPHKSRVGNALDPRVDSDRDGRPNYGLSDYGEGAAKPVHEGKNYGLS</sequence>
<dbReference type="EMBL" id="MU853376">
    <property type="protein sequence ID" value="KAK4107327.1"/>
    <property type="molecule type" value="Genomic_DNA"/>
</dbReference>
<comment type="caution">
    <text evidence="2">The sequence shown here is derived from an EMBL/GenBank/DDBJ whole genome shotgun (WGS) entry which is preliminary data.</text>
</comment>
<feature type="compositionally biased region" description="Basic and acidic residues" evidence="1">
    <location>
        <begin position="15"/>
        <end position="33"/>
    </location>
</feature>
<name>A0AAN6QBT1_9PEZI</name>